<proteinExistence type="predicted"/>
<keyword evidence="2 4" id="KW-0238">DNA-binding</keyword>
<dbReference type="SUPFAM" id="SSF46689">
    <property type="entry name" value="Homeodomain-like"/>
    <property type="match status" value="1"/>
</dbReference>
<organism evidence="6 7">
    <name type="scientific">Nesterenkonia sandarakina</name>
    <dbReference type="NCBI Taxonomy" id="272918"/>
    <lineage>
        <taxon>Bacteria</taxon>
        <taxon>Bacillati</taxon>
        <taxon>Actinomycetota</taxon>
        <taxon>Actinomycetes</taxon>
        <taxon>Micrococcales</taxon>
        <taxon>Micrococcaceae</taxon>
        <taxon>Nesterenkonia</taxon>
    </lineage>
</organism>
<evidence type="ECO:0000313" key="6">
    <source>
        <dbReference type="EMBL" id="PRZ18484.1"/>
    </source>
</evidence>
<dbReference type="PANTHER" id="PTHR30055:SF151">
    <property type="entry name" value="TRANSCRIPTIONAL REGULATORY PROTEIN"/>
    <property type="match status" value="1"/>
</dbReference>
<evidence type="ECO:0000256" key="3">
    <source>
        <dbReference type="ARBA" id="ARBA00023163"/>
    </source>
</evidence>
<reference evidence="6 7" key="1">
    <citation type="submission" date="2018-03" db="EMBL/GenBank/DDBJ databases">
        <title>Comparative analysis of microorganisms from saline springs in Andes Mountain Range, Colombia.</title>
        <authorList>
            <person name="Rubin E."/>
        </authorList>
    </citation>
    <scope>NUCLEOTIDE SEQUENCE [LARGE SCALE GENOMIC DNA]</scope>
    <source>
        <strain evidence="6 7">CG 35</strain>
    </source>
</reference>
<dbReference type="InterPro" id="IPR009057">
    <property type="entry name" value="Homeodomain-like_sf"/>
</dbReference>
<keyword evidence="3" id="KW-0804">Transcription</keyword>
<dbReference type="Proteomes" id="UP000238217">
    <property type="component" value="Unassembled WGS sequence"/>
</dbReference>
<dbReference type="GO" id="GO:0045892">
    <property type="term" value="P:negative regulation of DNA-templated transcription"/>
    <property type="evidence" value="ECO:0007669"/>
    <property type="project" value="InterPro"/>
</dbReference>
<evidence type="ECO:0000259" key="5">
    <source>
        <dbReference type="PROSITE" id="PS50977"/>
    </source>
</evidence>
<accession>A0A2T0YS74</accession>
<dbReference type="AlphaFoldDB" id="A0A2T0YS74"/>
<comment type="caution">
    <text evidence="6">The sequence shown here is derived from an EMBL/GenBank/DDBJ whole genome shotgun (WGS) entry which is preliminary data.</text>
</comment>
<dbReference type="InterPro" id="IPR001647">
    <property type="entry name" value="HTH_TetR"/>
</dbReference>
<dbReference type="Gene3D" id="1.10.10.60">
    <property type="entry name" value="Homeodomain-like"/>
    <property type="match status" value="1"/>
</dbReference>
<evidence type="ECO:0000256" key="2">
    <source>
        <dbReference type="ARBA" id="ARBA00023125"/>
    </source>
</evidence>
<keyword evidence="1" id="KW-0805">Transcription regulation</keyword>
<evidence type="ECO:0000313" key="7">
    <source>
        <dbReference type="Proteomes" id="UP000238217"/>
    </source>
</evidence>
<dbReference type="Gene3D" id="1.10.357.10">
    <property type="entry name" value="Tetracycline Repressor, domain 2"/>
    <property type="match status" value="1"/>
</dbReference>
<dbReference type="InterPro" id="IPR050109">
    <property type="entry name" value="HTH-type_TetR-like_transc_reg"/>
</dbReference>
<evidence type="ECO:0000256" key="4">
    <source>
        <dbReference type="PROSITE-ProRule" id="PRU00335"/>
    </source>
</evidence>
<dbReference type="SUPFAM" id="SSF48498">
    <property type="entry name" value="Tetracyclin repressor-like, C-terminal domain"/>
    <property type="match status" value="1"/>
</dbReference>
<dbReference type="EMBL" id="PVTY01000002">
    <property type="protein sequence ID" value="PRZ18484.1"/>
    <property type="molecule type" value="Genomic_DNA"/>
</dbReference>
<dbReference type="GO" id="GO:0003700">
    <property type="term" value="F:DNA-binding transcription factor activity"/>
    <property type="evidence" value="ECO:0007669"/>
    <property type="project" value="TreeGrafter"/>
</dbReference>
<feature type="domain" description="HTH tetR-type" evidence="5">
    <location>
        <begin position="16"/>
        <end position="76"/>
    </location>
</feature>
<name>A0A2T0YS74_9MICC</name>
<sequence length="238" mass="26307">MDRTFDAAGPDKARPGLSRELVVKSAVSFIDAHGAQKLTMRALGASLDVEAMALYRHVSGREDLLESVVAELLRGLEDDLDKQLSETWQGYLQTFAHHVRQIAVEHPLVFPLVATRHPAAPWLRPPLRSLSLVEGFLRALIDHGFSDSAAVHTYRIISSFLLGHLLLESVVRGAEVSSVEIPLDEGNAIVPEGDSGLDLSRFPVVMRLKGALSEDHSRREFEIGLEALIDRIEFFISQ</sequence>
<dbReference type="InterPro" id="IPR036271">
    <property type="entry name" value="Tet_transcr_reg_TetR-rel_C_sf"/>
</dbReference>
<keyword evidence="7" id="KW-1185">Reference proteome</keyword>
<dbReference type="Pfam" id="PF02909">
    <property type="entry name" value="TetR_C_1"/>
    <property type="match status" value="1"/>
</dbReference>
<feature type="DNA-binding region" description="H-T-H motif" evidence="4">
    <location>
        <begin position="39"/>
        <end position="58"/>
    </location>
</feature>
<gene>
    <name evidence="6" type="ORF">BCL67_102147</name>
</gene>
<protein>
    <submittedName>
        <fullName evidence="6">TetR family transcriptional regulator</fullName>
    </submittedName>
</protein>
<dbReference type="InterPro" id="IPR004111">
    <property type="entry name" value="Repressor_TetR_C"/>
</dbReference>
<evidence type="ECO:0000256" key="1">
    <source>
        <dbReference type="ARBA" id="ARBA00023015"/>
    </source>
</evidence>
<dbReference type="GO" id="GO:0000976">
    <property type="term" value="F:transcription cis-regulatory region binding"/>
    <property type="evidence" value="ECO:0007669"/>
    <property type="project" value="TreeGrafter"/>
</dbReference>
<dbReference type="OrthoDB" id="329481at2"/>
<dbReference type="PROSITE" id="PS50977">
    <property type="entry name" value="HTH_TETR_2"/>
    <property type="match status" value="1"/>
</dbReference>
<dbReference type="RefSeq" id="WP_106121841.1">
    <property type="nucleotide sequence ID" value="NZ_PVTY01000002.1"/>
</dbReference>
<dbReference type="PANTHER" id="PTHR30055">
    <property type="entry name" value="HTH-TYPE TRANSCRIPTIONAL REGULATOR RUTR"/>
    <property type="match status" value="1"/>
</dbReference>